<dbReference type="InterPro" id="IPR045865">
    <property type="entry name" value="ACT-like_dom_sf"/>
</dbReference>
<dbReference type="PANTHER" id="PTHR34875">
    <property type="entry name" value="UPF0237 PROTEIN MJ1558"/>
    <property type="match status" value="1"/>
</dbReference>
<evidence type="ECO:0000313" key="2">
    <source>
        <dbReference type="EMBL" id="MCA9757156.1"/>
    </source>
</evidence>
<sequence>MNEYLILTVIADDRPGLVDTLSRTIAEHDGSWLESRMSRLAGKFAGVLRIEVASERSDALEAALRALSAEGFQLQLERSPDPAAIEAPRERILEVVGHDRPGIIAALSRTLAVHRVNVESLETERKNAAMSGESLFQAKARIHMPADLDENELQRALEAIAGDLMVDLRMGAETKTA</sequence>
<dbReference type="PANTHER" id="PTHR34875:SF6">
    <property type="entry name" value="UPF0237 PROTEIN MJ1558"/>
    <property type="match status" value="1"/>
</dbReference>
<dbReference type="PROSITE" id="PS51671">
    <property type="entry name" value="ACT"/>
    <property type="match status" value="2"/>
</dbReference>
<reference evidence="2" key="1">
    <citation type="submission" date="2020-04" db="EMBL/GenBank/DDBJ databases">
        <authorList>
            <person name="Zhang T."/>
        </authorList>
    </citation>
    <scope>NUCLEOTIDE SEQUENCE</scope>
    <source>
        <strain evidence="2">HKST-UBA02</strain>
    </source>
</reference>
<protein>
    <submittedName>
        <fullName evidence="2">Glycine cleavage system protein R</fullName>
    </submittedName>
</protein>
<dbReference type="GO" id="GO:0006355">
    <property type="term" value="P:regulation of DNA-templated transcription"/>
    <property type="evidence" value="ECO:0007669"/>
    <property type="project" value="InterPro"/>
</dbReference>
<dbReference type="CDD" id="cd04869">
    <property type="entry name" value="ACT_GcvR_2"/>
    <property type="match status" value="1"/>
</dbReference>
<dbReference type="Pfam" id="PF13740">
    <property type="entry name" value="ACT_6"/>
    <property type="match status" value="1"/>
</dbReference>
<dbReference type="SUPFAM" id="SSF55021">
    <property type="entry name" value="ACT-like"/>
    <property type="match status" value="2"/>
</dbReference>
<organism evidence="2 3">
    <name type="scientific">Eiseniibacteriota bacterium</name>
    <dbReference type="NCBI Taxonomy" id="2212470"/>
    <lineage>
        <taxon>Bacteria</taxon>
        <taxon>Candidatus Eiseniibacteriota</taxon>
    </lineage>
</organism>
<dbReference type="InterPro" id="IPR050990">
    <property type="entry name" value="UPF0237/GcvR_regulator"/>
</dbReference>
<dbReference type="AlphaFoldDB" id="A0A956NER6"/>
<dbReference type="Pfam" id="PF01842">
    <property type="entry name" value="ACT"/>
    <property type="match status" value="1"/>
</dbReference>
<comment type="caution">
    <text evidence="2">The sequence shown here is derived from an EMBL/GenBank/DDBJ whole genome shotgun (WGS) entry which is preliminary data.</text>
</comment>
<evidence type="ECO:0000259" key="1">
    <source>
        <dbReference type="PROSITE" id="PS51671"/>
    </source>
</evidence>
<proteinExistence type="predicted"/>
<feature type="domain" description="ACT" evidence="1">
    <location>
        <begin position="6"/>
        <end position="81"/>
    </location>
</feature>
<evidence type="ECO:0000313" key="3">
    <source>
        <dbReference type="Proteomes" id="UP000739538"/>
    </source>
</evidence>
<gene>
    <name evidence="2" type="ORF">KDA27_15230</name>
</gene>
<dbReference type="PIRSF" id="PIRSF028103">
    <property type="entry name" value="GcvR"/>
    <property type="match status" value="1"/>
</dbReference>
<accession>A0A956NER6</accession>
<dbReference type="Gene3D" id="3.30.70.260">
    <property type="match status" value="2"/>
</dbReference>
<dbReference type="Proteomes" id="UP000739538">
    <property type="component" value="Unassembled WGS sequence"/>
</dbReference>
<dbReference type="InterPro" id="IPR002912">
    <property type="entry name" value="ACT_dom"/>
</dbReference>
<dbReference type="InterPro" id="IPR016867">
    <property type="entry name" value="GcvR"/>
</dbReference>
<name>A0A956NER6_UNCEI</name>
<reference evidence="2" key="2">
    <citation type="journal article" date="2021" name="Microbiome">
        <title>Successional dynamics and alternative stable states in a saline activated sludge microbial community over 9 years.</title>
        <authorList>
            <person name="Wang Y."/>
            <person name="Ye J."/>
            <person name="Ju F."/>
            <person name="Liu L."/>
            <person name="Boyd J.A."/>
            <person name="Deng Y."/>
            <person name="Parks D.H."/>
            <person name="Jiang X."/>
            <person name="Yin X."/>
            <person name="Woodcroft B.J."/>
            <person name="Tyson G.W."/>
            <person name="Hugenholtz P."/>
            <person name="Polz M.F."/>
            <person name="Zhang T."/>
        </authorList>
    </citation>
    <scope>NUCLEOTIDE SEQUENCE</scope>
    <source>
        <strain evidence="2">HKST-UBA02</strain>
    </source>
</reference>
<dbReference type="EMBL" id="JAGQHS010000085">
    <property type="protein sequence ID" value="MCA9757156.1"/>
    <property type="molecule type" value="Genomic_DNA"/>
</dbReference>
<feature type="domain" description="ACT" evidence="1">
    <location>
        <begin position="92"/>
        <end position="171"/>
    </location>
</feature>